<reference evidence="6" key="1">
    <citation type="submission" date="2016-10" db="EMBL/GenBank/DDBJ databases">
        <authorList>
            <person name="Varghese N."/>
            <person name="Submissions S."/>
        </authorList>
    </citation>
    <scope>NUCLEOTIDE SEQUENCE [LARGE SCALE GENOMIC DNA]</scope>
    <source>
        <strain evidence="6">CGMCC 1.6199</strain>
    </source>
</reference>
<dbReference type="STRING" id="482461.SAMN05216244_3669"/>
<feature type="binding site" evidence="4">
    <location>
        <position position="10"/>
    </location>
    <ligand>
        <name>a divalent metal cation</name>
        <dbReference type="ChEBI" id="CHEBI:60240"/>
        <label>1</label>
    </ligand>
</feature>
<accession>A0A1G9WXG9</accession>
<organism evidence="5 6">
    <name type="scientific">Sediminibacillus halophilus</name>
    <dbReference type="NCBI Taxonomy" id="482461"/>
    <lineage>
        <taxon>Bacteria</taxon>
        <taxon>Bacillati</taxon>
        <taxon>Bacillota</taxon>
        <taxon>Bacilli</taxon>
        <taxon>Bacillales</taxon>
        <taxon>Bacillaceae</taxon>
        <taxon>Sediminibacillus</taxon>
    </lineage>
</organism>
<dbReference type="GO" id="GO:0016788">
    <property type="term" value="F:hydrolase activity, acting on ester bonds"/>
    <property type="evidence" value="ECO:0007669"/>
    <property type="project" value="InterPro"/>
</dbReference>
<dbReference type="Gene3D" id="3.20.20.140">
    <property type="entry name" value="Metal-dependent hydrolases"/>
    <property type="match status" value="1"/>
</dbReference>
<name>A0A1G9WXG9_9BACI</name>
<evidence type="ECO:0000256" key="3">
    <source>
        <dbReference type="ARBA" id="ARBA00022801"/>
    </source>
</evidence>
<dbReference type="Pfam" id="PF01026">
    <property type="entry name" value="TatD_DNase"/>
    <property type="match status" value="1"/>
</dbReference>
<evidence type="ECO:0000313" key="5">
    <source>
        <dbReference type="EMBL" id="SDM89284.1"/>
    </source>
</evidence>
<dbReference type="AlphaFoldDB" id="A0A1G9WXG9"/>
<dbReference type="OrthoDB" id="9775608at2"/>
<dbReference type="SUPFAM" id="SSF51556">
    <property type="entry name" value="Metallo-dependent hydrolases"/>
    <property type="match status" value="1"/>
</dbReference>
<gene>
    <name evidence="5" type="ORF">SAMN05216244_3669</name>
</gene>
<keyword evidence="3" id="KW-0378">Hydrolase</keyword>
<feature type="binding site" evidence="4">
    <location>
        <position position="8"/>
    </location>
    <ligand>
        <name>a divalent metal cation</name>
        <dbReference type="ChEBI" id="CHEBI:60240"/>
        <label>1</label>
    </ligand>
</feature>
<feature type="binding site" evidence="4">
    <location>
        <position position="158"/>
    </location>
    <ligand>
        <name>a divalent metal cation</name>
        <dbReference type="ChEBI" id="CHEBI:60240"/>
        <label>2</label>
    </ligand>
</feature>
<evidence type="ECO:0000256" key="4">
    <source>
        <dbReference type="PIRSR" id="PIRSR005902-1"/>
    </source>
</evidence>
<dbReference type="PIRSF" id="PIRSF005902">
    <property type="entry name" value="DNase_TatD"/>
    <property type="match status" value="1"/>
</dbReference>
<dbReference type="CDD" id="cd01310">
    <property type="entry name" value="TatD_DNAse"/>
    <property type="match status" value="1"/>
</dbReference>
<feature type="binding site" evidence="4">
    <location>
        <position position="94"/>
    </location>
    <ligand>
        <name>a divalent metal cation</name>
        <dbReference type="ChEBI" id="CHEBI:60240"/>
        <label>1</label>
    </ligand>
</feature>
<sequence length="257" mass="29921">MMQVIDAHIHLDMYTNAQQQQLLQELDEHHTEALVAVSNHLSSAKQTWKLAQVDKRIRPAFGYHPEQQLPTTEELNELLRFMEQHHTDMNAVGEVGLPYYMRKEDPTISIEPYMELLETMFIHAVNWNKPVVLHAIYEDAPVVCELLEKHSIRQAHFHWFKGDESTVQWIVGNGYMLSVTPDCLYESEIQRLIQQVPLTSLMVETDGPWPFEGPFHGMMTHPRMIHASVAKIAELKRLPIDSVYHHLFANTKDFYQL</sequence>
<dbReference type="InterPro" id="IPR032466">
    <property type="entry name" value="Metal_Hydrolase"/>
</dbReference>
<evidence type="ECO:0000256" key="2">
    <source>
        <dbReference type="ARBA" id="ARBA00022723"/>
    </source>
</evidence>
<dbReference type="PANTHER" id="PTHR46317:SF1">
    <property type="entry name" value="HYDROLASE, TATD FAMILY"/>
    <property type="match status" value="1"/>
</dbReference>
<feature type="binding site" evidence="4">
    <location>
        <position position="134"/>
    </location>
    <ligand>
        <name>a divalent metal cation</name>
        <dbReference type="ChEBI" id="CHEBI:60240"/>
        <label>2</label>
    </ligand>
</feature>
<dbReference type="InterPro" id="IPR001130">
    <property type="entry name" value="TatD-like"/>
</dbReference>
<protein>
    <submittedName>
        <fullName evidence="5">TatD DNase family protein</fullName>
    </submittedName>
</protein>
<evidence type="ECO:0000313" key="6">
    <source>
        <dbReference type="Proteomes" id="UP000182347"/>
    </source>
</evidence>
<dbReference type="Proteomes" id="UP000182347">
    <property type="component" value="Unassembled WGS sequence"/>
</dbReference>
<keyword evidence="2 4" id="KW-0479">Metal-binding</keyword>
<dbReference type="PANTHER" id="PTHR46317">
    <property type="entry name" value="HYDROLASE OF PHP SUPERFAMILY-RELATED PROTEIN"/>
    <property type="match status" value="1"/>
</dbReference>
<dbReference type="GO" id="GO:0046872">
    <property type="term" value="F:metal ion binding"/>
    <property type="evidence" value="ECO:0007669"/>
    <property type="project" value="UniProtKB-KW"/>
</dbReference>
<dbReference type="EMBL" id="FNHF01000006">
    <property type="protein sequence ID" value="SDM89284.1"/>
    <property type="molecule type" value="Genomic_DNA"/>
</dbReference>
<dbReference type="PROSITE" id="PS01137">
    <property type="entry name" value="TATD_1"/>
    <property type="match status" value="1"/>
</dbReference>
<keyword evidence="6" id="KW-1185">Reference proteome</keyword>
<proteinExistence type="inferred from homology"/>
<feature type="binding site" evidence="4">
    <location>
        <position position="206"/>
    </location>
    <ligand>
        <name>a divalent metal cation</name>
        <dbReference type="ChEBI" id="CHEBI:60240"/>
        <label>1</label>
    </ligand>
</feature>
<comment type="similarity">
    <text evidence="1">Belongs to the metallo-dependent hydrolases superfamily. TatD-type hydrolase family.</text>
</comment>
<dbReference type="InterPro" id="IPR018228">
    <property type="entry name" value="DNase_TatD-rel_CS"/>
</dbReference>
<dbReference type="PROSITE" id="PS01091">
    <property type="entry name" value="TATD_3"/>
    <property type="match status" value="1"/>
</dbReference>
<evidence type="ECO:0000256" key="1">
    <source>
        <dbReference type="ARBA" id="ARBA00009275"/>
    </source>
</evidence>